<dbReference type="EMBL" id="VOXD01000031">
    <property type="protein sequence ID" value="TXF87817.1"/>
    <property type="molecule type" value="Genomic_DNA"/>
</dbReference>
<evidence type="ECO:0000259" key="3">
    <source>
        <dbReference type="PROSITE" id="PS50977"/>
    </source>
</evidence>
<evidence type="ECO:0000313" key="4">
    <source>
        <dbReference type="EMBL" id="TXF87817.1"/>
    </source>
</evidence>
<feature type="domain" description="HTH tetR-type" evidence="3">
    <location>
        <begin position="21"/>
        <end position="81"/>
    </location>
</feature>
<evidence type="ECO:0000256" key="1">
    <source>
        <dbReference type="ARBA" id="ARBA00023125"/>
    </source>
</evidence>
<dbReference type="RefSeq" id="WP_147932027.1">
    <property type="nucleotide sequence ID" value="NZ_VOXD01000031.1"/>
</dbReference>
<dbReference type="OrthoDB" id="649282at2"/>
<comment type="caution">
    <text evidence="4">The sequence shown here is derived from an EMBL/GenBank/DDBJ whole genome shotgun (WGS) entry which is preliminary data.</text>
</comment>
<accession>A0A5C7FE67</accession>
<dbReference type="InterPro" id="IPR001647">
    <property type="entry name" value="HTH_TetR"/>
</dbReference>
<dbReference type="Pfam" id="PF00440">
    <property type="entry name" value="TetR_N"/>
    <property type="match status" value="1"/>
</dbReference>
<evidence type="ECO:0000313" key="5">
    <source>
        <dbReference type="Proteomes" id="UP000321907"/>
    </source>
</evidence>
<organism evidence="4 5">
    <name type="scientific">Neolewinella aurantiaca</name>
    <dbReference type="NCBI Taxonomy" id="2602767"/>
    <lineage>
        <taxon>Bacteria</taxon>
        <taxon>Pseudomonadati</taxon>
        <taxon>Bacteroidota</taxon>
        <taxon>Saprospiria</taxon>
        <taxon>Saprospirales</taxon>
        <taxon>Lewinellaceae</taxon>
        <taxon>Neolewinella</taxon>
    </lineage>
</organism>
<dbReference type="GO" id="GO:0003677">
    <property type="term" value="F:DNA binding"/>
    <property type="evidence" value="ECO:0007669"/>
    <property type="project" value="UniProtKB-UniRule"/>
</dbReference>
<keyword evidence="5" id="KW-1185">Reference proteome</keyword>
<name>A0A5C7FE67_9BACT</name>
<sequence>MAIQVRILPAPELFLRDPQDTDLGRRILSNSIHLMDELGLEAFNFKKLAARLGSAEASVYRYFSNKHQLLLYLVNWYWDWVHHLVNRDIAGKAEPDERLKAAIAALTRPFVDNPGVPYIDERKLHQIVISEGSKAYHTKSVDQQNNKGVFHGYKSLSDEICQLLLAVNPDFPYPRTLATSLFEMAHNHPYFAGHIPQLTDLKSGDDLSERLEEMLWFWTSTLLKLPNK</sequence>
<proteinExistence type="predicted"/>
<feature type="DNA-binding region" description="H-T-H motif" evidence="2">
    <location>
        <begin position="44"/>
        <end position="63"/>
    </location>
</feature>
<dbReference type="InterPro" id="IPR009057">
    <property type="entry name" value="Homeodomain-like_sf"/>
</dbReference>
<dbReference type="PRINTS" id="PR00455">
    <property type="entry name" value="HTHTETR"/>
</dbReference>
<dbReference type="Gene3D" id="1.10.357.10">
    <property type="entry name" value="Tetracycline Repressor, domain 2"/>
    <property type="match status" value="1"/>
</dbReference>
<dbReference type="Proteomes" id="UP000321907">
    <property type="component" value="Unassembled WGS sequence"/>
</dbReference>
<evidence type="ECO:0000256" key="2">
    <source>
        <dbReference type="PROSITE-ProRule" id="PRU00335"/>
    </source>
</evidence>
<dbReference type="AlphaFoldDB" id="A0A5C7FE67"/>
<dbReference type="PROSITE" id="PS50977">
    <property type="entry name" value="HTH_TETR_2"/>
    <property type="match status" value="1"/>
</dbReference>
<dbReference type="SUPFAM" id="SSF46689">
    <property type="entry name" value="Homeodomain-like"/>
    <property type="match status" value="1"/>
</dbReference>
<protein>
    <submittedName>
        <fullName evidence="4">TetR/AcrR family transcriptional regulator</fullName>
    </submittedName>
</protein>
<gene>
    <name evidence="4" type="ORF">FUA23_17310</name>
</gene>
<keyword evidence="1 2" id="KW-0238">DNA-binding</keyword>
<reference evidence="4 5" key="1">
    <citation type="submission" date="2019-08" db="EMBL/GenBank/DDBJ databases">
        <title>Lewinella sp. strain SSH13 Genome sequencing and assembly.</title>
        <authorList>
            <person name="Kim I."/>
        </authorList>
    </citation>
    <scope>NUCLEOTIDE SEQUENCE [LARGE SCALE GENOMIC DNA]</scope>
    <source>
        <strain evidence="4 5">SSH13</strain>
    </source>
</reference>